<evidence type="ECO:0000259" key="7">
    <source>
        <dbReference type="SMART" id="SM00278"/>
    </source>
</evidence>
<comment type="subunit">
    <text evidence="6">Homotetramer. Forms an RuvA(8)-RuvB(12)-Holliday junction (HJ) complex. HJ DNA is sandwiched between 2 RuvA tetramers; dsDNA enters through RuvA and exits via RuvB. An RuvB hexamer assembles on each DNA strand where it exits the tetramer. Each RuvB hexamer is contacted by two RuvA subunits (via domain III) on 2 adjacent RuvB subunits; this complex drives branch migration. In the full resolvosome a probable DNA-RuvA(4)-RuvB(12)-RuvC(2) complex forms which resolves the HJ.</text>
</comment>
<keyword evidence="2 6" id="KW-0227">DNA damage</keyword>
<dbReference type="GO" id="GO:0006310">
    <property type="term" value="P:DNA recombination"/>
    <property type="evidence" value="ECO:0007669"/>
    <property type="project" value="UniProtKB-UniRule"/>
</dbReference>
<feature type="region of interest" description="Domain III" evidence="6">
    <location>
        <begin position="143"/>
        <end position="192"/>
    </location>
</feature>
<dbReference type="Gene3D" id="1.10.150.20">
    <property type="entry name" value="5' to 3' exonuclease, C-terminal subdomain"/>
    <property type="match status" value="1"/>
</dbReference>
<dbReference type="GO" id="GO:0005737">
    <property type="term" value="C:cytoplasm"/>
    <property type="evidence" value="ECO:0007669"/>
    <property type="project" value="UniProtKB-SubCell"/>
</dbReference>
<comment type="function">
    <text evidence="6">The RuvA-RuvB-RuvC complex processes Holliday junction (HJ) DNA during genetic recombination and DNA repair, while the RuvA-RuvB complex plays an important role in the rescue of blocked DNA replication forks via replication fork reversal (RFR). RuvA specifically binds to HJ cruciform DNA, conferring on it an open structure. The RuvB hexamer acts as an ATP-dependent pump, pulling dsDNA into and through the RuvAB complex. HJ branch migration allows RuvC to scan DNA until it finds its consensus sequence, where it cleaves and resolves the cruciform DNA.</text>
</comment>
<comment type="caution">
    <text evidence="6">Lacks conserved residue(s) required for the propagation of feature annotation.</text>
</comment>
<evidence type="ECO:0000256" key="3">
    <source>
        <dbReference type="ARBA" id="ARBA00023125"/>
    </source>
</evidence>
<gene>
    <name evidence="6" type="primary">ruvA</name>
    <name evidence="8" type="ORF">CZ674_05775</name>
</gene>
<accession>A0A1R4FQ01</accession>
<dbReference type="Gene3D" id="1.10.8.10">
    <property type="entry name" value="DNA helicase RuvA subunit, C-terminal domain"/>
    <property type="match status" value="1"/>
</dbReference>
<comment type="domain">
    <text evidence="6">Has three domains with a flexible linker between the domains II and III and assumes an 'L' shape. Domain III is highly mobile and contacts RuvB.</text>
</comment>
<keyword evidence="1 6" id="KW-0963">Cytoplasm</keyword>
<dbReference type="InterPro" id="IPR000085">
    <property type="entry name" value="RuvA"/>
</dbReference>
<dbReference type="SUPFAM" id="SSF47781">
    <property type="entry name" value="RuvA domain 2-like"/>
    <property type="match status" value="1"/>
</dbReference>
<dbReference type="InterPro" id="IPR003583">
    <property type="entry name" value="Hlx-hairpin-Hlx_DNA-bd_motif"/>
</dbReference>
<feature type="domain" description="Helix-hairpin-helix DNA-binding motif class 1" evidence="7">
    <location>
        <begin position="107"/>
        <end position="126"/>
    </location>
</feature>
<evidence type="ECO:0000256" key="5">
    <source>
        <dbReference type="ARBA" id="ARBA00023204"/>
    </source>
</evidence>
<dbReference type="OrthoDB" id="5293449at2"/>
<name>A0A1R4FQ01_9MICO</name>
<dbReference type="InterPro" id="IPR036267">
    <property type="entry name" value="RuvA_C_sf"/>
</dbReference>
<dbReference type="RefSeq" id="WP_086991595.1">
    <property type="nucleotide sequence ID" value="NZ_FUHU01000026.1"/>
</dbReference>
<dbReference type="GeneID" id="303172724"/>
<evidence type="ECO:0000256" key="1">
    <source>
        <dbReference type="ARBA" id="ARBA00022490"/>
    </source>
</evidence>
<dbReference type="InterPro" id="IPR013849">
    <property type="entry name" value="DNA_helicase_Holl-junc_RuvA_I"/>
</dbReference>
<dbReference type="GO" id="GO:0006281">
    <property type="term" value="P:DNA repair"/>
    <property type="evidence" value="ECO:0007669"/>
    <property type="project" value="UniProtKB-UniRule"/>
</dbReference>
<dbReference type="SUPFAM" id="SSF46929">
    <property type="entry name" value="DNA helicase RuvA subunit, C-terminal domain"/>
    <property type="match status" value="1"/>
</dbReference>
<feature type="domain" description="Helix-hairpin-helix DNA-binding motif class 1" evidence="7">
    <location>
        <begin position="72"/>
        <end position="91"/>
    </location>
</feature>
<evidence type="ECO:0000256" key="2">
    <source>
        <dbReference type="ARBA" id="ARBA00022763"/>
    </source>
</evidence>
<dbReference type="InterPro" id="IPR012340">
    <property type="entry name" value="NA-bd_OB-fold"/>
</dbReference>
<dbReference type="SMART" id="SM00278">
    <property type="entry name" value="HhH1"/>
    <property type="match status" value="2"/>
</dbReference>
<feature type="region of interest" description="Domain II" evidence="6">
    <location>
        <begin position="64"/>
        <end position="141"/>
    </location>
</feature>
<dbReference type="AlphaFoldDB" id="A0A1R4FQ01"/>
<keyword evidence="3 6" id="KW-0238">DNA-binding</keyword>
<dbReference type="Proteomes" id="UP000195787">
    <property type="component" value="Unassembled WGS sequence"/>
</dbReference>
<dbReference type="HAMAP" id="MF_00031">
    <property type="entry name" value="DNA_HJ_migration_RuvA"/>
    <property type="match status" value="1"/>
</dbReference>
<dbReference type="SUPFAM" id="SSF50249">
    <property type="entry name" value="Nucleic acid-binding proteins"/>
    <property type="match status" value="1"/>
</dbReference>
<evidence type="ECO:0000313" key="9">
    <source>
        <dbReference type="Proteomes" id="UP000195787"/>
    </source>
</evidence>
<proteinExistence type="inferred from homology"/>
<dbReference type="Pfam" id="PF01330">
    <property type="entry name" value="RuvA_N"/>
    <property type="match status" value="1"/>
</dbReference>
<dbReference type="CDD" id="cd14332">
    <property type="entry name" value="UBA_RuvA_C"/>
    <property type="match status" value="1"/>
</dbReference>
<keyword evidence="8" id="KW-0347">Helicase</keyword>
<organism evidence="8 9">
    <name type="scientific">Agrococcus casei LMG 22410</name>
    <dbReference type="NCBI Taxonomy" id="1255656"/>
    <lineage>
        <taxon>Bacteria</taxon>
        <taxon>Bacillati</taxon>
        <taxon>Actinomycetota</taxon>
        <taxon>Actinomycetes</taxon>
        <taxon>Micrococcales</taxon>
        <taxon>Microbacteriaceae</taxon>
        <taxon>Agrococcus</taxon>
    </lineage>
</organism>
<comment type="similarity">
    <text evidence="6">Belongs to the RuvA family.</text>
</comment>
<dbReference type="Gene3D" id="2.40.50.140">
    <property type="entry name" value="Nucleic acid-binding proteins"/>
    <property type="match status" value="1"/>
</dbReference>
<protein>
    <recommendedName>
        <fullName evidence="6">Holliday junction branch migration complex subunit RuvA</fullName>
    </recommendedName>
</protein>
<dbReference type="EMBL" id="FUHU01000026">
    <property type="protein sequence ID" value="SJM57893.1"/>
    <property type="molecule type" value="Genomic_DNA"/>
</dbReference>
<dbReference type="NCBIfam" id="TIGR00084">
    <property type="entry name" value="ruvA"/>
    <property type="match status" value="1"/>
</dbReference>
<dbReference type="GO" id="GO:0005524">
    <property type="term" value="F:ATP binding"/>
    <property type="evidence" value="ECO:0007669"/>
    <property type="project" value="InterPro"/>
</dbReference>
<keyword evidence="9" id="KW-1185">Reference proteome</keyword>
<keyword evidence="8" id="KW-0067">ATP-binding</keyword>
<keyword evidence="8" id="KW-0547">Nucleotide-binding</keyword>
<keyword evidence="8" id="KW-0378">Hydrolase</keyword>
<reference evidence="8 9" key="1">
    <citation type="submission" date="2017-02" db="EMBL/GenBank/DDBJ databases">
        <authorList>
            <person name="Peterson S.W."/>
        </authorList>
    </citation>
    <scope>NUCLEOTIDE SEQUENCE [LARGE SCALE GENOMIC DNA]</scope>
    <source>
        <strain evidence="8 9">LMG 22410</strain>
    </source>
</reference>
<evidence type="ECO:0000313" key="8">
    <source>
        <dbReference type="EMBL" id="SJM57893.1"/>
    </source>
</evidence>
<evidence type="ECO:0000256" key="4">
    <source>
        <dbReference type="ARBA" id="ARBA00023172"/>
    </source>
</evidence>
<comment type="subcellular location">
    <subcellularLocation>
        <location evidence="6">Cytoplasm</location>
    </subcellularLocation>
</comment>
<dbReference type="GO" id="GO:0009379">
    <property type="term" value="C:Holliday junction helicase complex"/>
    <property type="evidence" value="ECO:0007669"/>
    <property type="project" value="InterPro"/>
</dbReference>
<keyword evidence="4 6" id="KW-0233">DNA recombination</keyword>
<keyword evidence="5 6" id="KW-0234">DNA repair</keyword>
<dbReference type="Pfam" id="PF14520">
    <property type="entry name" value="HHH_5"/>
    <property type="match status" value="1"/>
</dbReference>
<dbReference type="Pfam" id="PF07499">
    <property type="entry name" value="RuvA_C"/>
    <property type="match status" value="1"/>
</dbReference>
<dbReference type="GO" id="GO:0000400">
    <property type="term" value="F:four-way junction DNA binding"/>
    <property type="evidence" value="ECO:0007669"/>
    <property type="project" value="UniProtKB-UniRule"/>
</dbReference>
<dbReference type="InterPro" id="IPR011114">
    <property type="entry name" value="RuvA_C"/>
</dbReference>
<dbReference type="GO" id="GO:0009378">
    <property type="term" value="F:four-way junction helicase activity"/>
    <property type="evidence" value="ECO:0007669"/>
    <property type="project" value="InterPro"/>
</dbReference>
<sequence length="192" mass="19305">MISYLEGSVVRVAPTSLVLSVQGVGFSVAVAPAVSAAARVGSSMALHTKLVVKEDDLSLYGFADEGDLGTFGLLTSVSGVGPKSAMAVLATLGTDGLAQAVSAGDEAAFKPVPGIGPKTARLIIVQLSGKVIVQSSAPASGSSDMVEALVGLGWQEAKATQTVETLVRDQPELAGDSSALLRAALQSLGARR</sequence>
<evidence type="ECO:0000256" key="6">
    <source>
        <dbReference type="HAMAP-Rule" id="MF_00031"/>
    </source>
</evidence>
<dbReference type="InterPro" id="IPR010994">
    <property type="entry name" value="RuvA_2-like"/>
</dbReference>
<dbReference type="GO" id="GO:0048476">
    <property type="term" value="C:Holliday junction resolvase complex"/>
    <property type="evidence" value="ECO:0007669"/>
    <property type="project" value="UniProtKB-UniRule"/>
</dbReference>